<keyword evidence="4" id="KW-0057">Aromatic amino acid biosynthesis</keyword>
<dbReference type="InterPro" id="IPR005940">
    <property type="entry name" value="Anthranilate_Pribosyl_Tfrase"/>
</dbReference>
<keyword evidence="7" id="KW-1185">Reference proteome</keyword>
<dbReference type="InterPro" id="IPR035902">
    <property type="entry name" value="Nuc_phospho_transferase"/>
</dbReference>
<evidence type="ECO:0000313" key="7">
    <source>
        <dbReference type="Proteomes" id="UP000319728"/>
    </source>
</evidence>
<reference evidence="6 7" key="1">
    <citation type="submission" date="2019-07" db="EMBL/GenBank/DDBJ databases">
        <title>R&amp;d 2014.</title>
        <authorList>
            <person name="Klenk H.-P."/>
        </authorList>
    </citation>
    <scope>NUCLEOTIDE SEQUENCE [LARGE SCALE GENOMIC DNA]</scope>
    <source>
        <strain evidence="6 7">DSM 43912</strain>
    </source>
</reference>
<dbReference type="EMBL" id="VLLP01000001">
    <property type="protein sequence ID" value="TWJ30308.1"/>
    <property type="molecule type" value="Genomic_DNA"/>
</dbReference>
<dbReference type="Proteomes" id="UP000319728">
    <property type="component" value="Unassembled WGS sequence"/>
</dbReference>
<sequence length="328" mass="34090">MPVDRSALPPADVAAVADDIATALAGQAPIGRLTALEQRWSWELLVEATRVAVMRPVWRLPGDEPAGLVTGSGGVGYRLPNVSTLAALTASCAPGVRVVKPGSRSSRSKDVGPGGLAARVGLPVADSPAAVSRALAGEQFALLDTDHLYPWLRLPEVFTVPYLAEAMHRASFLPCSAVWKVNGVVEPDVGVHVERCRGSEVSRTLVVRGSTDLPDFVIDDVSTCGTTSMISISEATYETWSVEPEDVGLPRVAAADLIVARSTRVEELFAAILLGDAPASLIQLVAMSAGAVLLQAGAVDTLAEGCATGLELLGSGVVAAKLSRLRQG</sequence>
<gene>
    <name evidence="6" type="ORF">JD81_03846</name>
</gene>
<accession>A0A562WJH3</accession>
<feature type="domain" description="Glycosyl transferase family 3" evidence="5">
    <location>
        <begin position="200"/>
        <end position="316"/>
    </location>
</feature>
<dbReference type="GO" id="GO:0000162">
    <property type="term" value="P:L-tryptophan biosynthetic process"/>
    <property type="evidence" value="ECO:0007669"/>
    <property type="project" value="UniProtKB-KW"/>
</dbReference>
<evidence type="ECO:0000256" key="1">
    <source>
        <dbReference type="ARBA" id="ARBA00022676"/>
    </source>
</evidence>
<evidence type="ECO:0000256" key="2">
    <source>
        <dbReference type="ARBA" id="ARBA00022679"/>
    </source>
</evidence>
<keyword evidence="1 6" id="KW-0328">Glycosyltransferase</keyword>
<name>A0A562WJH3_9ACTN</name>
<dbReference type="GO" id="GO:0005829">
    <property type="term" value="C:cytosol"/>
    <property type="evidence" value="ECO:0007669"/>
    <property type="project" value="TreeGrafter"/>
</dbReference>
<dbReference type="GO" id="GO:0004048">
    <property type="term" value="F:anthranilate phosphoribosyltransferase activity"/>
    <property type="evidence" value="ECO:0007669"/>
    <property type="project" value="InterPro"/>
</dbReference>
<keyword evidence="3" id="KW-0028">Amino-acid biosynthesis</keyword>
<comment type="caution">
    <text evidence="6">The sequence shown here is derived from an EMBL/GenBank/DDBJ whole genome shotgun (WGS) entry which is preliminary data.</text>
</comment>
<protein>
    <submittedName>
        <fullName evidence="6">Anthranilate phosphoribosyltransferase</fullName>
    </submittedName>
</protein>
<evidence type="ECO:0000313" key="6">
    <source>
        <dbReference type="EMBL" id="TWJ30308.1"/>
    </source>
</evidence>
<dbReference type="SUPFAM" id="SSF52418">
    <property type="entry name" value="Nucleoside phosphorylase/phosphoribosyltransferase catalytic domain"/>
    <property type="match status" value="1"/>
</dbReference>
<dbReference type="PANTHER" id="PTHR43285:SF2">
    <property type="entry name" value="ANTHRANILATE PHOSPHORIBOSYLTRANSFERASE"/>
    <property type="match status" value="1"/>
</dbReference>
<dbReference type="Gene3D" id="3.40.1030.10">
    <property type="entry name" value="Nucleoside phosphorylase/phosphoribosyltransferase catalytic domain"/>
    <property type="match status" value="1"/>
</dbReference>
<evidence type="ECO:0000256" key="3">
    <source>
        <dbReference type="ARBA" id="ARBA00022822"/>
    </source>
</evidence>
<dbReference type="AlphaFoldDB" id="A0A562WJH3"/>
<proteinExistence type="predicted"/>
<dbReference type="PANTHER" id="PTHR43285">
    <property type="entry name" value="ANTHRANILATE PHOSPHORIBOSYLTRANSFERASE"/>
    <property type="match status" value="1"/>
</dbReference>
<evidence type="ECO:0000259" key="5">
    <source>
        <dbReference type="Pfam" id="PF00591"/>
    </source>
</evidence>
<dbReference type="Pfam" id="PF00591">
    <property type="entry name" value="Glycos_transf_3"/>
    <property type="match status" value="1"/>
</dbReference>
<dbReference type="InterPro" id="IPR000312">
    <property type="entry name" value="Glycosyl_Trfase_fam3"/>
</dbReference>
<keyword evidence="3" id="KW-0822">Tryptophan biosynthesis</keyword>
<organism evidence="6 7">
    <name type="scientific">Micromonospora sagamiensis</name>
    <dbReference type="NCBI Taxonomy" id="47875"/>
    <lineage>
        <taxon>Bacteria</taxon>
        <taxon>Bacillati</taxon>
        <taxon>Actinomycetota</taxon>
        <taxon>Actinomycetes</taxon>
        <taxon>Micromonosporales</taxon>
        <taxon>Micromonosporaceae</taxon>
        <taxon>Micromonospora</taxon>
    </lineage>
</organism>
<keyword evidence="2 6" id="KW-0808">Transferase</keyword>
<evidence type="ECO:0000256" key="4">
    <source>
        <dbReference type="ARBA" id="ARBA00023141"/>
    </source>
</evidence>